<proteinExistence type="predicted"/>
<evidence type="ECO:0000313" key="2">
    <source>
        <dbReference type="Proteomes" id="UP001299970"/>
    </source>
</evidence>
<comment type="caution">
    <text evidence="1">The sequence shown here is derived from an EMBL/GenBank/DDBJ whole genome shotgun (WGS) entry which is preliminary data.</text>
</comment>
<sequence>MGAAHAHEVPNRDWLDELVELHVLAASGDSAAASAAERWMSADPAVRQAWTEVEKTCDRIRAENPPR</sequence>
<keyword evidence="2" id="KW-1185">Reference proteome</keyword>
<organism evidence="1 2">
    <name type="scientific">Pseudonocardia alaniniphila</name>
    <dbReference type="NCBI Taxonomy" id="75291"/>
    <lineage>
        <taxon>Bacteria</taxon>
        <taxon>Bacillati</taxon>
        <taxon>Actinomycetota</taxon>
        <taxon>Actinomycetes</taxon>
        <taxon>Pseudonocardiales</taxon>
        <taxon>Pseudonocardiaceae</taxon>
        <taxon>Pseudonocardia</taxon>
    </lineage>
</organism>
<dbReference type="EMBL" id="JAKXMK010000009">
    <property type="protein sequence ID" value="MCH6166272.1"/>
    <property type="molecule type" value="Genomic_DNA"/>
</dbReference>
<dbReference type="RefSeq" id="WP_241036308.1">
    <property type="nucleotide sequence ID" value="NZ_BAAAJF010000002.1"/>
</dbReference>
<name>A0ABS9TCL4_9PSEU</name>
<evidence type="ECO:0000313" key="1">
    <source>
        <dbReference type="EMBL" id="MCH6166272.1"/>
    </source>
</evidence>
<gene>
    <name evidence="1" type="ORF">MMF94_11305</name>
</gene>
<accession>A0ABS9TCL4</accession>
<dbReference type="Proteomes" id="UP001299970">
    <property type="component" value="Unassembled WGS sequence"/>
</dbReference>
<reference evidence="1 2" key="1">
    <citation type="submission" date="2022-03" db="EMBL/GenBank/DDBJ databases">
        <title>Pseudonocardia alaer sp. nov., a novel actinomycete isolated from reed forest soil.</title>
        <authorList>
            <person name="Wang L."/>
        </authorList>
    </citation>
    <scope>NUCLEOTIDE SEQUENCE [LARGE SCALE GENOMIC DNA]</scope>
    <source>
        <strain evidence="1 2">Y-16303</strain>
    </source>
</reference>
<protein>
    <submittedName>
        <fullName evidence="1">Uncharacterized protein</fullName>
    </submittedName>
</protein>